<feature type="transmembrane region" description="Helical" evidence="9">
    <location>
        <begin position="1000"/>
        <end position="1019"/>
    </location>
</feature>
<dbReference type="GO" id="GO:0005886">
    <property type="term" value="C:plasma membrane"/>
    <property type="evidence" value="ECO:0007669"/>
    <property type="project" value="UniProtKB-ARBA"/>
</dbReference>
<reference evidence="11" key="1">
    <citation type="submission" date="2023-06" db="EMBL/GenBank/DDBJ databases">
        <title>Male Hemibagrus guttatus genome.</title>
        <authorList>
            <person name="Bian C."/>
        </authorList>
    </citation>
    <scope>NUCLEOTIDE SEQUENCE</scope>
    <source>
        <strain evidence="11">Male_cb2023</strain>
        <tissue evidence="11">Muscle</tissue>
    </source>
</reference>
<dbReference type="Gene3D" id="3.30.420.10">
    <property type="entry name" value="Ribonuclease H-like superfamily/Ribonuclease H"/>
    <property type="match status" value="1"/>
</dbReference>
<dbReference type="Gene3D" id="3.60.10.10">
    <property type="entry name" value="Endonuclease/exonuclease/phosphatase"/>
    <property type="match status" value="1"/>
</dbReference>
<evidence type="ECO:0000256" key="4">
    <source>
        <dbReference type="ARBA" id="ARBA00012180"/>
    </source>
</evidence>
<dbReference type="InterPro" id="IPR005135">
    <property type="entry name" value="Endo/exonuclease/phosphatase"/>
</dbReference>
<dbReference type="PROSITE" id="PS50878">
    <property type="entry name" value="RT_POL"/>
    <property type="match status" value="1"/>
</dbReference>
<dbReference type="SUPFAM" id="SSF56219">
    <property type="entry name" value="DNase I-like"/>
    <property type="match status" value="1"/>
</dbReference>
<name>A0AAE0VBZ4_9TELE</name>
<evidence type="ECO:0000256" key="7">
    <source>
        <dbReference type="ARBA" id="ARBA00022989"/>
    </source>
</evidence>
<dbReference type="Pfam" id="PF03372">
    <property type="entry name" value="Exo_endo_phos"/>
    <property type="match status" value="1"/>
</dbReference>
<dbReference type="InterPro" id="IPR036691">
    <property type="entry name" value="Endo/exonu/phosph_ase_sf"/>
</dbReference>
<sequence>MATKKDSRDNYSFDTEGMVNHFCGLTNDQNTALSEKDSRDKLAYCVTDIPPWYLCVILGIQHFLTAFGGIIAIPLILSQSLCLQHDGLTQSHLISTIFFVSGICTLLQVTLGVRPGLTTTAIGAVDLQGAGGNWATVGQRSRGGRRVHRQREKRKGKSVGLRIGTLNVGTMTGKGRGLADMMERRKVDILCVQETRWKGSKARSIGAGFKLFYYGVDSKGNGVGVVLKEEFVRNVLEVKRVSDRVMSLKLEIEGVMLNVVSGYAPQVGCELEKKERFWSELDEVMECIPMGERVVIAADFNGHVGEGNRGDAEVMGKFGVKERNLEGQMVVNFAKRMDTAVVNTYFQKREEHRVTYKSGGRSTQVDYILCRRDNLKEISDCKVVVGDSVARQHRMVVCRMTLMVCKKKRSKIEKKTKWWKLKKEECCEEFRQKLRKALGGQVVLPDDWETTAEVIRETGRKVLGVSSGRRKEDKETWWWNEEVQDSIQRKRLAKKKLDTREGEKDLYRLARQRDRDGKDVQQVRVIKDRDGRVLTSEESVQRRWKEYFEELMNEENEREKRVEGVNSVEQKVDKIRNDEVRKALKRMKSGKAVGPDDIPVEVWKCLGEAAVEFLTSLFNRVLKSERMPEEWRRSVLVPIFKNKGDVQSCSNYRGIKLMSHTMKLWERVVEARLRKVVEICEQQYGFMPRKSTTDAIFALRILMEKYRDGQRELHCVFVDLEKAYDRVPREELWYCMRKSGVAEKYVRVVQDMYERSRTVVRCAVGQTEEFKVEVGLHQGSALSPFLFAIVMDQLSEEVRQESPWTMMFADDTVIWSESREQVEENLERWRFVLERRGMKVSRSKTEYMCVNEREGSGTVRLQGEEVKKVQEFKYLGSTVQSNGECGKEVKKLPILQGGTFTLLAPTTSLLSMPDWVCPAWTQNATLVNTSSPEFIDVWQSRIRVIQGSIMVGSLFQVLVGFSGIIGLFLRFIGPLTIAPTISLIGLSLFDSTGMNAGSHWGISAMTTCLIVLFSQYLRHIAIPLPAYSKAKKFHISKTNIFQILPVLLGITVSWLICYLLTIYNVLPSDPMQYGYLARTDIKGDVMGTAPWFRFPYPGQWGLPTVSLAGVLGILAGVISSMIESVGDYHACARLSGAPPPPKHAINRGIGIEGLGCLLAGAWGTGNGTTSYSENVGALGITKVGSRMVIVASGVIMIIMGLFGKIGAIFSTIPTPVIGGMFLVMFGVIAAVGISNLQYADMNSSRNIFIFGFSMFTGLVIPNWIIKNPDVLNTGIVELDQVLQVLLTTGMFVGGLFGFVLDNTIPGTKQERGMILWNKAHEDESENTVESEEVYGLPCGISSRLAFYSWISNCVHQRQHCALKVFPPKNTFALAGKMGKSKDLSEFDEGQIVMSRRLDQSISKTAALVGCSRSAVVSWAFKMVSQFGSLGYTIMGNTADLTVVQKTITDTLHKEGKPQTFIAKEAGCSQSAVSKHVNRTLSGRKTCGRKRCTINRENRSLMRIVKQNPFKNLSELHKEWTEAGVKASRATTHRCGRKEFGYSCRFPLVKPLLNHRQCQRHLTWGKEKKNWTVAQWSKVLFSDESKFCISFGNQGPRVWRKGGEAYSPSCLKSSVEFPQSVMIWSAMSSAGVGPLCFLKTKVTAPVYQGILEHFMLPSADQLFEDADFIFQQDLALPTLPKAPKVG</sequence>
<dbReference type="Pfam" id="PF00860">
    <property type="entry name" value="Xan_ur_permease"/>
    <property type="match status" value="2"/>
</dbReference>
<comment type="similarity">
    <text evidence="3">Belongs to the beta type-B retroviral polymerase family. HERV class-II K(HML-2) pol subfamily.</text>
</comment>
<feature type="transmembrane region" description="Helical" evidence="9">
    <location>
        <begin position="1285"/>
        <end position="1304"/>
    </location>
</feature>
<feature type="transmembrane region" description="Helical" evidence="9">
    <location>
        <begin position="51"/>
        <end position="77"/>
    </location>
</feature>
<dbReference type="CDD" id="cd09076">
    <property type="entry name" value="L1-EN"/>
    <property type="match status" value="1"/>
</dbReference>
<dbReference type="InterPro" id="IPR036397">
    <property type="entry name" value="RNaseH_sf"/>
</dbReference>
<evidence type="ECO:0000256" key="9">
    <source>
        <dbReference type="SAM" id="Phobius"/>
    </source>
</evidence>
<keyword evidence="6 9" id="KW-0812">Transmembrane</keyword>
<organism evidence="11 12">
    <name type="scientific">Hemibagrus guttatus</name>
    <dbReference type="NCBI Taxonomy" id="175788"/>
    <lineage>
        <taxon>Eukaryota</taxon>
        <taxon>Metazoa</taxon>
        <taxon>Chordata</taxon>
        <taxon>Craniata</taxon>
        <taxon>Vertebrata</taxon>
        <taxon>Euteleostomi</taxon>
        <taxon>Actinopterygii</taxon>
        <taxon>Neopterygii</taxon>
        <taxon>Teleostei</taxon>
        <taxon>Ostariophysi</taxon>
        <taxon>Siluriformes</taxon>
        <taxon>Bagridae</taxon>
        <taxon>Hemibagrus</taxon>
    </lineage>
</organism>
<dbReference type="PROSITE" id="PS01116">
    <property type="entry name" value="XANTH_URACIL_PERMASE"/>
    <property type="match status" value="1"/>
</dbReference>
<protein>
    <recommendedName>
        <fullName evidence="4">ribonuclease H</fullName>
        <ecNumber evidence="4">3.1.26.4</ecNumber>
    </recommendedName>
</protein>
<comment type="caution">
    <text evidence="11">The sequence shown here is derived from an EMBL/GenBank/DDBJ whole genome shotgun (WGS) entry which is preliminary data.</text>
</comment>
<dbReference type="InterPro" id="IPR009057">
    <property type="entry name" value="Homeodomain-like_sf"/>
</dbReference>
<dbReference type="Pfam" id="PF00078">
    <property type="entry name" value="RVT_1"/>
    <property type="match status" value="1"/>
</dbReference>
<evidence type="ECO:0000256" key="2">
    <source>
        <dbReference type="ARBA" id="ARBA00008821"/>
    </source>
</evidence>
<dbReference type="EC" id="3.1.26.4" evidence="4"/>
<keyword evidence="8 9" id="KW-0472">Membrane</keyword>
<dbReference type="SUPFAM" id="SSF46689">
    <property type="entry name" value="Homeodomain-like"/>
    <property type="match status" value="1"/>
</dbReference>
<comment type="similarity">
    <text evidence="2">Belongs to the nucleobase:cation symporter-2 (NCS2) (TC 2.A.40) family.</text>
</comment>
<feature type="domain" description="Reverse transcriptase" evidence="10">
    <location>
        <begin position="620"/>
        <end position="879"/>
    </location>
</feature>
<dbReference type="Proteomes" id="UP001274896">
    <property type="component" value="Unassembled WGS sequence"/>
</dbReference>
<keyword evidence="7 9" id="KW-1133">Transmembrane helix</keyword>
<comment type="subcellular location">
    <subcellularLocation>
        <location evidence="1">Membrane</location>
        <topology evidence="1">Multi-pass membrane protein</topology>
    </subcellularLocation>
</comment>
<evidence type="ECO:0000256" key="5">
    <source>
        <dbReference type="ARBA" id="ARBA00022448"/>
    </source>
</evidence>
<evidence type="ECO:0000313" key="12">
    <source>
        <dbReference type="Proteomes" id="UP001274896"/>
    </source>
</evidence>
<dbReference type="SUPFAM" id="SSF56672">
    <property type="entry name" value="DNA/RNA polymerases"/>
    <property type="match status" value="1"/>
</dbReference>
<dbReference type="Gene3D" id="3.30.70.270">
    <property type="match status" value="1"/>
</dbReference>
<dbReference type="GO" id="GO:0022857">
    <property type="term" value="F:transmembrane transporter activity"/>
    <property type="evidence" value="ECO:0007669"/>
    <property type="project" value="InterPro"/>
</dbReference>
<gene>
    <name evidence="11" type="ORF">QTP70_017259</name>
</gene>
<dbReference type="PANTHER" id="PTHR11119">
    <property type="entry name" value="XANTHINE-URACIL / VITAMIN C PERMEASE FAMILY MEMBER"/>
    <property type="match status" value="1"/>
</dbReference>
<dbReference type="InterPro" id="IPR006043">
    <property type="entry name" value="NCS2"/>
</dbReference>
<feature type="transmembrane region" description="Helical" evidence="9">
    <location>
        <begin position="949"/>
        <end position="969"/>
    </location>
</feature>
<dbReference type="InterPro" id="IPR000477">
    <property type="entry name" value="RT_dom"/>
</dbReference>
<evidence type="ECO:0000313" key="11">
    <source>
        <dbReference type="EMBL" id="KAK3548705.1"/>
    </source>
</evidence>
<feature type="transmembrane region" description="Helical" evidence="9">
    <location>
        <begin position="1040"/>
        <end position="1066"/>
    </location>
</feature>
<feature type="transmembrane region" description="Helical" evidence="9">
    <location>
        <begin position="1188"/>
        <end position="1210"/>
    </location>
</feature>
<dbReference type="InterPro" id="IPR043128">
    <property type="entry name" value="Rev_trsase/Diguanyl_cyclase"/>
</dbReference>
<evidence type="ECO:0000256" key="8">
    <source>
        <dbReference type="ARBA" id="ARBA00023136"/>
    </source>
</evidence>
<dbReference type="InterPro" id="IPR006042">
    <property type="entry name" value="Xan_ur_permease"/>
</dbReference>
<keyword evidence="12" id="KW-1185">Reference proteome</keyword>
<evidence type="ECO:0000256" key="6">
    <source>
        <dbReference type="ARBA" id="ARBA00022692"/>
    </source>
</evidence>
<proteinExistence type="inferred from homology"/>
<dbReference type="GO" id="GO:0003676">
    <property type="term" value="F:nucleic acid binding"/>
    <property type="evidence" value="ECO:0007669"/>
    <property type="project" value="InterPro"/>
</dbReference>
<keyword evidence="5" id="KW-0813">Transport</keyword>
<feature type="transmembrane region" description="Helical" evidence="9">
    <location>
        <begin position="1247"/>
        <end position="1265"/>
    </location>
</feature>
<accession>A0AAE0VBZ4</accession>
<dbReference type="InterPro" id="IPR043502">
    <property type="entry name" value="DNA/RNA_pol_sf"/>
</dbReference>
<dbReference type="GO" id="GO:0006259">
    <property type="term" value="P:DNA metabolic process"/>
    <property type="evidence" value="ECO:0007669"/>
    <property type="project" value="UniProtKB-ARBA"/>
</dbReference>
<feature type="transmembrane region" description="Helical" evidence="9">
    <location>
        <begin position="976"/>
        <end position="994"/>
    </location>
</feature>
<dbReference type="GO" id="GO:0004523">
    <property type="term" value="F:RNA-DNA hybrid ribonuclease activity"/>
    <property type="evidence" value="ECO:0007669"/>
    <property type="project" value="UniProtKB-EC"/>
</dbReference>
<evidence type="ECO:0000259" key="10">
    <source>
        <dbReference type="PROSITE" id="PS50878"/>
    </source>
</evidence>
<dbReference type="CDD" id="cd01650">
    <property type="entry name" value="RT_nLTR_like"/>
    <property type="match status" value="1"/>
</dbReference>
<feature type="transmembrane region" description="Helical" evidence="9">
    <location>
        <begin position="1216"/>
        <end position="1235"/>
    </location>
</feature>
<evidence type="ECO:0000256" key="1">
    <source>
        <dbReference type="ARBA" id="ARBA00004141"/>
    </source>
</evidence>
<dbReference type="EMBL" id="JAUCMX010000004">
    <property type="protein sequence ID" value="KAK3548705.1"/>
    <property type="molecule type" value="Genomic_DNA"/>
</dbReference>
<evidence type="ECO:0000256" key="3">
    <source>
        <dbReference type="ARBA" id="ARBA00010879"/>
    </source>
</evidence>
<feature type="transmembrane region" description="Helical" evidence="9">
    <location>
        <begin position="1100"/>
        <end position="1118"/>
    </location>
</feature>